<protein>
    <submittedName>
        <fullName evidence="3">Aspartyl protease family protein</fullName>
    </submittedName>
</protein>
<dbReference type="GO" id="GO:0006508">
    <property type="term" value="P:proteolysis"/>
    <property type="evidence" value="ECO:0007669"/>
    <property type="project" value="UniProtKB-KW"/>
</dbReference>
<evidence type="ECO:0000256" key="1">
    <source>
        <dbReference type="ARBA" id="ARBA00022801"/>
    </source>
</evidence>
<dbReference type="Gene3D" id="2.40.70.10">
    <property type="entry name" value="Acid Proteases"/>
    <property type="match status" value="2"/>
</dbReference>
<dbReference type="AlphaFoldDB" id="A0AB39KY17"/>
<sequence>MQGGPWEAHFLFTRRGLLAQLGLIGAGFGAAWTLREQLWVAPQLAPEGTAQTSGWLRIVAPQAAILITEGWIGRERVTVLIDTGAERSVIHAAVADRLGLEAQAGLPMAAVGLGGGVSFGGRTPFDLTLGSLSLVGLNATKLDLGPLAQAGAFAADVVLGRDALSAMVVTLDLPNRRLALSISSQRPKGLRARFGGSPLTAEVDLEGRALRALVDSGASGHLTLSHAKASEYGLAGRPGRVDQSIVLGGTVRTKSVPVSSLTVAGRTFEDVEVNVLPDQRVPGAPDAIVGLECFRSDLLTFDLGAGSIVRSASDSGASRTLDVLVAPTVITQ</sequence>
<dbReference type="InterPro" id="IPR001969">
    <property type="entry name" value="Aspartic_peptidase_AS"/>
</dbReference>
<evidence type="ECO:0000313" key="3">
    <source>
        <dbReference type="EMBL" id="XDO98497.1"/>
    </source>
</evidence>
<feature type="domain" description="Peptidase A2" evidence="2">
    <location>
        <begin position="77"/>
        <end position="163"/>
    </location>
</feature>
<dbReference type="InterPro" id="IPR034122">
    <property type="entry name" value="Retropepsin-like_bacterial"/>
</dbReference>
<accession>A0AB39KY17</accession>
<proteinExistence type="predicted"/>
<gene>
    <name evidence="3" type="ORF">ABOZ73_08800</name>
</gene>
<organism evidence="3">
    <name type="scientific">Caulobacter sp. 73W</name>
    <dbReference type="NCBI Taxonomy" id="3161137"/>
    <lineage>
        <taxon>Bacteria</taxon>
        <taxon>Pseudomonadati</taxon>
        <taxon>Pseudomonadota</taxon>
        <taxon>Alphaproteobacteria</taxon>
        <taxon>Caulobacterales</taxon>
        <taxon>Caulobacteraceae</taxon>
        <taxon>Caulobacter</taxon>
    </lineage>
</organism>
<dbReference type="PROSITE" id="PS00141">
    <property type="entry name" value="ASP_PROTEASE"/>
    <property type="match status" value="1"/>
</dbReference>
<dbReference type="SUPFAM" id="SSF50630">
    <property type="entry name" value="Acid proteases"/>
    <property type="match status" value="1"/>
</dbReference>
<dbReference type="InterPro" id="IPR021109">
    <property type="entry name" value="Peptidase_aspartic_dom_sf"/>
</dbReference>
<dbReference type="CDD" id="cd05483">
    <property type="entry name" value="retropepsin_like_bacteria"/>
    <property type="match status" value="1"/>
</dbReference>
<dbReference type="EMBL" id="CP158375">
    <property type="protein sequence ID" value="XDO98497.1"/>
    <property type="molecule type" value="Genomic_DNA"/>
</dbReference>
<dbReference type="InterPro" id="IPR001995">
    <property type="entry name" value="Peptidase_A2_cat"/>
</dbReference>
<keyword evidence="3" id="KW-0645">Protease</keyword>
<dbReference type="GO" id="GO:0004190">
    <property type="term" value="F:aspartic-type endopeptidase activity"/>
    <property type="evidence" value="ECO:0007669"/>
    <property type="project" value="InterPro"/>
</dbReference>
<keyword evidence="1" id="KW-0378">Hydrolase</keyword>
<dbReference type="RefSeq" id="WP_369062372.1">
    <property type="nucleotide sequence ID" value="NZ_CP158375.1"/>
</dbReference>
<evidence type="ECO:0000259" key="2">
    <source>
        <dbReference type="PROSITE" id="PS50175"/>
    </source>
</evidence>
<name>A0AB39KY17_9CAUL</name>
<reference evidence="3" key="1">
    <citation type="submission" date="2024-06" db="EMBL/GenBank/DDBJ databases">
        <title>Caulobacter inopinatus, sp. nov.</title>
        <authorList>
            <person name="Donachie S.P."/>
        </authorList>
    </citation>
    <scope>NUCLEOTIDE SEQUENCE</scope>
    <source>
        <strain evidence="3">73W</strain>
    </source>
</reference>
<dbReference type="Pfam" id="PF13650">
    <property type="entry name" value="Asp_protease_2"/>
    <property type="match status" value="2"/>
</dbReference>
<dbReference type="PROSITE" id="PS50175">
    <property type="entry name" value="ASP_PROT_RETROV"/>
    <property type="match status" value="1"/>
</dbReference>